<reference evidence="10 11" key="1">
    <citation type="journal article" date="2019" name="Int. J. Syst. Evol. Microbiol.">
        <title>The Global Catalogue of Microorganisms (GCM) 10K type strain sequencing project: providing services to taxonomists for standard genome sequencing and annotation.</title>
        <authorList>
            <consortium name="The Broad Institute Genomics Platform"/>
            <consortium name="The Broad Institute Genome Sequencing Center for Infectious Disease"/>
            <person name="Wu L."/>
            <person name="Ma J."/>
        </authorList>
    </citation>
    <scope>NUCLEOTIDE SEQUENCE [LARGE SCALE GENOMIC DNA]</scope>
    <source>
        <strain evidence="10 11">JCM 14942</strain>
    </source>
</reference>
<name>A0ABN2BJK8_9ACTN</name>
<dbReference type="Proteomes" id="UP001500842">
    <property type="component" value="Unassembled WGS sequence"/>
</dbReference>
<keyword evidence="11" id="KW-1185">Reference proteome</keyword>
<evidence type="ECO:0000256" key="7">
    <source>
        <dbReference type="ARBA" id="ARBA00023136"/>
    </source>
</evidence>
<dbReference type="Pfam" id="PF02653">
    <property type="entry name" value="BPD_transp_2"/>
    <property type="match status" value="1"/>
</dbReference>
<keyword evidence="6 9" id="KW-1133">Transmembrane helix</keyword>
<comment type="subcellular location">
    <subcellularLocation>
        <location evidence="1">Cell membrane</location>
        <topology evidence="1">Multi-pass membrane protein</topology>
    </subcellularLocation>
</comment>
<feature type="transmembrane region" description="Helical" evidence="9">
    <location>
        <begin position="188"/>
        <end position="210"/>
    </location>
</feature>
<dbReference type="PANTHER" id="PTHR32196:SF21">
    <property type="entry name" value="ABC TRANSPORTER PERMEASE PROTEIN YPHD-RELATED"/>
    <property type="match status" value="1"/>
</dbReference>
<keyword evidence="2" id="KW-0813">Transport</keyword>
<dbReference type="PANTHER" id="PTHR32196">
    <property type="entry name" value="ABC TRANSPORTER PERMEASE PROTEIN YPHD-RELATED-RELATED"/>
    <property type="match status" value="1"/>
</dbReference>
<evidence type="ECO:0000256" key="1">
    <source>
        <dbReference type="ARBA" id="ARBA00004651"/>
    </source>
</evidence>
<gene>
    <name evidence="10" type="ORF">GCM10009788_50040</name>
</gene>
<dbReference type="CDD" id="cd06579">
    <property type="entry name" value="TM_PBP1_transp_AraH_like"/>
    <property type="match status" value="1"/>
</dbReference>
<evidence type="ECO:0000256" key="6">
    <source>
        <dbReference type="ARBA" id="ARBA00022989"/>
    </source>
</evidence>
<comment type="caution">
    <text evidence="10">The sequence shown here is derived from an EMBL/GenBank/DDBJ whole genome shotgun (WGS) entry which is preliminary data.</text>
</comment>
<evidence type="ECO:0000256" key="2">
    <source>
        <dbReference type="ARBA" id="ARBA00022448"/>
    </source>
</evidence>
<dbReference type="InterPro" id="IPR001851">
    <property type="entry name" value="ABC_transp_permease"/>
</dbReference>
<keyword evidence="3" id="KW-1003">Cell membrane</keyword>
<feature type="transmembrane region" description="Helical" evidence="9">
    <location>
        <begin position="119"/>
        <end position="143"/>
    </location>
</feature>
<protein>
    <submittedName>
        <fullName evidence="10">Ribonucleotide-diphosphate reductase subunit alpha</fullName>
    </submittedName>
</protein>
<dbReference type="EMBL" id="BAAAOR010000038">
    <property type="protein sequence ID" value="GAA1541309.1"/>
    <property type="molecule type" value="Genomic_DNA"/>
</dbReference>
<evidence type="ECO:0000256" key="5">
    <source>
        <dbReference type="ARBA" id="ARBA00022692"/>
    </source>
</evidence>
<keyword evidence="7 9" id="KW-0472">Membrane</keyword>
<evidence type="ECO:0000256" key="9">
    <source>
        <dbReference type="SAM" id="Phobius"/>
    </source>
</evidence>
<feature type="transmembrane region" description="Helical" evidence="9">
    <location>
        <begin position="320"/>
        <end position="339"/>
    </location>
</feature>
<feature type="transmembrane region" description="Helical" evidence="9">
    <location>
        <begin position="40"/>
        <end position="58"/>
    </location>
</feature>
<feature type="transmembrane region" description="Helical" evidence="9">
    <location>
        <begin position="150"/>
        <end position="168"/>
    </location>
</feature>
<keyword evidence="4" id="KW-0997">Cell inner membrane</keyword>
<feature type="region of interest" description="Disordered" evidence="8">
    <location>
        <begin position="1"/>
        <end position="23"/>
    </location>
</feature>
<accession>A0ABN2BJK8</accession>
<feature type="transmembrane region" description="Helical" evidence="9">
    <location>
        <begin position="70"/>
        <end position="88"/>
    </location>
</feature>
<evidence type="ECO:0000313" key="10">
    <source>
        <dbReference type="EMBL" id="GAA1541309.1"/>
    </source>
</evidence>
<feature type="transmembrane region" description="Helical" evidence="9">
    <location>
        <begin position="241"/>
        <end position="263"/>
    </location>
</feature>
<feature type="transmembrane region" description="Helical" evidence="9">
    <location>
        <begin position="269"/>
        <end position="286"/>
    </location>
</feature>
<evidence type="ECO:0000313" key="11">
    <source>
        <dbReference type="Proteomes" id="UP001500842"/>
    </source>
</evidence>
<keyword evidence="5 9" id="KW-0812">Transmembrane</keyword>
<evidence type="ECO:0000256" key="4">
    <source>
        <dbReference type="ARBA" id="ARBA00022519"/>
    </source>
</evidence>
<organism evidence="10 11">
    <name type="scientific">Nocardioides humi</name>
    <dbReference type="NCBI Taxonomy" id="449461"/>
    <lineage>
        <taxon>Bacteria</taxon>
        <taxon>Bacillati</taxon>
        <taxon>Actinomycetota</taxon>
        <taxon>Actinomycetes</taxon>
        <taxon>Propionibacteriales</taxon>
        <taxon>Nocardioidaceae</taxon>
        <taxon>Nocardioides</taxon>
    </lineage>
</organism>
<feature type="transmembrane region" description="Helical" evidence="9">
    <location>
        <begin position="293"/>
        <end position="314"/>
    </location>
</feature>
<proteinExistence type="predicted"/>
<sequence length="357" mass="37082">MTAAPDTASDVDAPITTTGSASSRASTSRSLLGLLSPKRVSALYVLAVIIVIFSFWAPETFPRMATVQQILNGNAVIGLAALSIAIPLSARVFDLSFAYTMSLSGVTAAHLLANKDWSLSASIAAALGIALVVGLINAVVVVVLRVDSMIGTLATGSIIQAFITFVTNEIPITDSKLYGGFSDIGQKQFLGLILPVWYMFVAAALLWFLLSHTATGRRIYATGFNTEAARLTGIKTKRIQFCSLLVSAVIAGWAGIALAGVLGSGSPTAGTPYLLPAFAAAFLGATQLTPGRFNAWGTVLGVITLGAGTTGLSLATAPAWASNMFTGVVLIAALAVTTVQRKPRTGKRRFSLRRSAA</sequence>
<evidence type="ECO:0000256" key="3">
    <source>
        <dbReference type="ARBA" id="ARBA00022475"/>
    </source>
</evidence>
<evidence type="ECO:0000256" key="8">
    <source>
        <dbReference type="SAM" id="MobiDB-lite"/>
    </source>
</evidence>